<evidence type="ECO:0000256" key="4">
    <source>
        <dbReference type="SAM" id="MobiDB-lite"/>
    </source>
</evidence>
<feature type="compositionally biased region" description="Basic residues" evidence="4">
    <location>
        <begin position="171"/>
        <end position="180"/>
    </location>
</feature>
<keyword evidence="2 3" id="KW-0040">ANK repeat</keyword>
<dbReference type="PROSITE" id="PS50088">
    <property type="entry name" value="ANK_REPEAT"/>
    <property type="match status" value="1"/>
</dbReference>
<feature type="region of interest" description="Disordered" evidence="4">
    <location>
        <begin position="154"/>
        <end position="187"/>
    </location>
</feature>
<dbReference type="PANTHER" id="PTHR24171">
    <property type="entry name" value="ANKYRIN REPEAT DOMAIN-CONTAINING PROTEIN 39-RELATED"/>
    <property type="match status" value="1"/>
</dbReference>
<dbReference type="SMART" id="SM00248">
    <property type="entry name" value="ANK"/>
    <property type="match status" value="1"/>
</dbReference>
<reference evidence="6" key="1">
    <citation type="journal article" date="2017" name="Genome Biol.">
        <title>Comparative genomics reveals high biological diversity and specific adaptations in the industrially and medically important fungal genus Aspergillus.</title>
        <authorList>
            <person name="de Vries R.P."/>
            <person name="Riley R."/>
            <person name="Wiebenga A."/>
            <person name="Aguilar-Osorio G."/>
            <person name="Amillis S."/>
            <person name="Uchima C.A."/>
            <person name="Anderluh G."/>
            <person name="Asadollahi M."/>
            <person name="Askin M."/>
            <person name="Barry K."/>
            <person name="Battaglia E."/>
            <person name="Bayram O."/>
            <person name="Benocci T."/>
            <person name="Braus-Stromeyer S.A."/>
            <person name="Caldana C."/>
            <person name="Canovas D."/>
            <person name="Cerqueira G.C."/>
            <person name="Chen F."/>
            <person name="Chen W."/>
            <person name="Choi C."/>
            <person name="Clum A."/>
            <person name="Dos Santos R.A."/>
            <person name="Damasio A.R."/>
            <person name="Diallinas G."/>
            <person name="Emri T."/>
            <person name="Fekete E."/>
            <person name="Flipphi M."/>
            <person name="Freyberg S."/>
            <person name="Gallo A."/>
            <person name="Gournas C."/>
            <person name="Habgood R."/>
            <person name="Hainaut M."/>
            <person name="Harispe M.L."/>
            <person name="Henrissat B."/>
            <person name="Hilden K.S."/>
            <person name="Hope R."/>
            <person name="Hossain A."/>
            <person name="Karabika E."/>
            <person name="Karaffa L."/>
            <person name="Karanyi Z."/>
            <person name="Krasevec N."/>
            <person name="Kuo A."/>
            <person name="Kusch H."/>
            <person name="LaButti K."/>
            <person name="Lagendijk E.L."/>
            <person name="Lapidus A."/>
            <person name="Levasseur A."/>
            <person name="Lindquist E."/>
            <person name="Lipzen A."/>
            <person name="Logrieco A.F."/>
            <person name="MacCabe A."/>
            <person name="Maekelae M.R."/>
            <person name="Malavazi I."/>
            <person name="Melin P."/>
            <person name="Meyer V."/>
            <person name="Mielnichuk N."/>
            <person name="Miskei M."/>
            <person name="Molnar A.P."/>
            <person name="Mule G."/>
            <person name="Ngan C.Y."/>
            <person name="Orejas M."/>
            <person name="Orosz E."/>
            <person name="Ouedraogo J.P."/>
            <person name="Overkamp K.M."/>
            <person name="Park H.-S."/>
            <person name="Perrone G."/>
            <person name="Piumi F."/>
            <person name="Punt P.J."/>
            <person name="Ram A.F."/>
            <person name="Ramon A."/>
            <person name="Rauscher S."/>
            <person name="Record E."/>
            <person name="Riano-Pachon D.M."/>
            <person name="Robert V."/>
            <person name="Roehrig J."/>
            <person name="Ruller R."/>
            <person name="Salamov A."/>
            <person name="Salih N.S."/>
            <person name="Samson R.A."/>
            <person name="Sandor E."/>
            <person name="Sanguinetti M."/>
            <person name="Schuetze T."/>
            <person name="Sepcic K."/>
            <person name="Shelest E."/>
            <person name="Sherlock G."/>
            <person name="Sophianopoulou V."/>
            <person name="Squina F.M."/>
            <person name="Sun H."/>
            <person name="Susca A."/>
            <person name="Todd R.B."/>
            <person name="Tsang A."/>
            <person name="Unkles S.E."/>
            <person name="van de Wiele N."/>
            <person name="van Rossen-Uffink D."/>
            <person name="Oliveira J.V."/>
            <person name="Vesth T.C."/>
            <person name="Visser J."/>
            <person name="Yu J.-H."/>
            <person name="Zhou M."/>
            <person name="Andersen M.R."/>
            <person name="Archer D.B."/>
            <person name="Baker S.E."/>
            <person name="Benoit I."/>
            <person name="Brakhage A.A."/>
            <person name="Braus G.H."/>
            <person name="Fischer R."/>
            <person name="Frisvad J.C."/>
            <person name="Goldman G.H."/>
            <person name="Houbraken J."/>
            <person name="Oakley B."/>
            <person name="Pocsi I."/>
            <person name="Scazzocchio C."/>
            <person name="Seiboth B."/>
            <person name="vanKuyk P.A."/>
            <person name="Wortman J."/>
            <person name="Dyer P.S."/>
            <person name="Grigoriev I.V."/>
        </authorList>
    </citation>
    <scope>NUCLEOTIDE SEQUENCE [LARGE SCALE GENOMIC DNA]</scope>
    <source>
        <strain evidence="6">CBS 593.65</strain>
    </source>
</reference>
<accession>A0A1L9T1P8</accession>
<sequence length="577" mass="66793">MAEAFGVAAGAFSIIALLEQIMNSIEKLRALRSFIKTIPHELQGLIDDIELVQGVLKTTTPDMLQVADIPSIGRRLNTFQTDLEILISNIQKYQQSATGRRMSAIKLFMKKEDIVVQRRNLENIRSTLGSLQSTYLCITLRELGPIIRMQKLHGGESDTESYDEPVENKQISRHSRHHKPKNAESQVKRNSSWELRFRTPLFVMDKVWALQAKRCYSGWTFNIRTHNVVSWDAPIFDACWDGDLQEMQRLFSTGLASVHDCNDEGWSLLHIAAYRHHLKTCQFLLENGADPDYVDYHNDRPINDLNTSANYLAEDIPLAIELYRLFINASVDSVDPIEDLGTQYYRYRHHGFQGPPEVLVMMQQYTFTDYASLPLHKLPWGGSIDLAVYHMEDQFGFTFLHKLAQCMGSDLSREEKDAGHEWRPLLRDAIAASADPSKVTVIDGLMLTPLVAFIRYYIWNWKAIRRARYDFNPALRTWASELKSAGVDLEEYGTKESASFDESGLWHRIYVGPLRHRSLGYNYKEEDFFWFRCWKLTYGPEPEDWTVWVTNPIDELVGKFWEMVEREEELMPGTWVD</sequence>
<dbReference type="AlphaFoldDB" id="A0A1L9T1P8"/>
<protein>
    <submittedName>
        <fullName evidence="5">Uncharacterized protein</fullName>
    </submittedName>
</protein>
<keyword evidence="1" id="KW-0677">Repeat</keyword>
<evidence type="ECO:0000313" key="5">
    <source>
        <dbReference type="EMBL" id="OJJ53384.1"/>
    </source>
</evidence>
<proteinExistence type="predicted"/>
<feature type="repeat" description="ANK" evidence="3">
    <location>
        <begin position="264"/>
        <end position="296"/>
    </location>
</feature>
<dbReference type="STRING" id="1036612.A0A1L9T1P8"/>
<evidence type="ECO:0000256" key="3">
    <source>
        <dbReference type="PROSITE-ProRule" id="PRU00023"/>
    </source>
</evidence>
<dbReference type="EMBL" id="KV878597">
    <property type="protein sequence ID" value="OJJ53384.1"/>
    <property type="molecule type" value="Genomic_DNA"/>
</dbReference>
<dbReference type="PROSITE" id="PS50297">
    <property type="entry name" value="ANK_REP_REGION"/>
    <property type="match status" value="1"/>
</dbReference>
<dbReference type="InterPro" id="IPR036770">
    <property type="entry name" value="Ankyrin_rpt-contain_sf"/>
</dbReference>
<dbReference type="Proteomes" id="UP000184356">
    <property type="component" value="Unassembled WGS sequence"/>
</dbReference>
<gene>
    <name evidence="5" type="ORF">ASPSYDRAFT_94591</name>
</gene>
<dbReference type="VEuPathDB" id="FungiDB:ASPSYDRAFT_94591"/>
<dbReference type="SUPFAM" id="SSF48403">
    <property type="entry name" value="Ankyrin repeat"/>
    <property type="match status" value="1"/>
</dbReference>
<dbReference type="InterPro" id="IPR002110">
    <property type="entry name" value="Ankyrin_rpt"/>
</dbReference>
<evidence type="ECO:0000256" key="1">
    <source>
        <dbReference type="ARBA" id="ARBA00022737"/>
    </source>
</evidence>
<dbReference type="Gene3D" id="1.25.40.20">
    <property type="entry name" value="Ankyrin repeat-containing domain"/>
    <property type="match status" value="1"/>
</dbReference>
<dbReference type="GeneID" id="63769066"/>
<dbReference type="OrthoDB" id="3200163at2759"/>
<dbReference type="Pfam" id="PF13637">
    <property type="entry name" value="Ank_4"/>
    <property type="match status" value="1"/>
</dbReference>
<name>A0A1L9T1P8_9EURO</name>
<dbReference type="RefSeq" id="XP_040697190.1">
    <property type="nucleotide sequence ID" value="XM_040852993.1"/>
</dbReference>
<organism evidence="5 6">
    <name type="scientific">Aspergillus sydowii CBS 593.65</name>
    <dbReference type="NCBI Taxonomy" id="1036612"/>
    <lineage>
        <taxon>Eukaryota</taxon>
        <taxon>Fungi</taxon>
        <taxon>Dikarya</taxon>
        <taxon>Ascomycota</taxon>
        <taxon>Pezizomycotina</taxon>
        <taxon>Eurotiomycetes</taxon>
        <taxon>Eurotiomycetidae</taxon>
        <taxon>Eurotiales</taxon>
        <taxon>Aspergillaceae</taxon>
        <taxon>Aspergillus</taxon>
        <taxon>Aspergillus subgen. Nidulantes</taxon>
    </lineage>
</organism>
<keyword evidence="6" id="KW-1185">Reference proteome</keyword>
<evidence type="ECO:0000256" key="2">
    <source>
        <dbReference type="ARBA" id="ARBA00023043"/>
    </source>
</evidence>
<evidence type="ECO:0000313" key="6">
    <source>
        <dbReference type="Proteomes" id="UP000184356"/>
    </source>
</evidence>